<keyword evidence="1" id="KW-0812">Transmembrane</keyword>
<proteinExistence type="predicted"/>
<keyword evidence="1" id="KW-1133">Transmembrane helix</keyword>
<feature type="transmembrane region" description="Helical" evidence="1">
    <location>
        <begin position="32"/>
        <end position="52"/>
    </location>
</feature>
<evidence type="ECO:0000256" key="1">
    <source>
        <dbReference type="SAM" id="Phobius"/>
    </source>
</evidence>
<reference evidence="2 3" key="1">
    <citation type="submission" date="2010-01" db="EMBL/GenBank/DDBJ databases">
        <authorList>
            <person name="Weinstock G."/>
            <person name="Sodergren E."/>
            <person name="Clifton S."/>
            <person name="Fulton L."/>
            <person name="Fulton B."/>
            <person name="Courtney L."/>
            <person name="Fronick C."/>
            <person name="Harrison M."/>
            <person name="Strong C."/>
            <person name="Farmer C."/>
            <person name="Delahaunty K."/>
            <person name="Markovic C."/>
            <person name="Hall O."/>
            <person name="Minx P."/>
            <person name="Tomlinson C."/>
            <person name="Mitreva M."/>
            <person name="Nelson J."/>
            <person name="Hou S."/>
            <person name="Wollam A."/>
            <person name="Pepin K.H."/>
            <person name="Johnson M."/>
            <person name="Bhonagiri V."/>
            <person name="Nash W.E."/>
            <person name="Warren W."/>
            <person name="Chinwalla A."/>
            <person name="Mardis E.R."/>
            <person name="Wilson R.K."/>
        </authorList>
    </citation>
    <scope>NUCLEOTIDE SEQUENCE [LARGE SCALE GENOMIC DNA]</scope>
    <source>
        <strain evidence="2 3">NJ9703</strain>
    </source>
</reference>
<gene>
    <name evidence="2" type="ORF">NEISUBOT_03685</name>
</gene>
<name>A0A9W5N034_NEISU</name>
<evidence type="ECO:0000313" key="3">
    <source>
        <dbReference type="Proteomes" id="UP000004621"/>
    </source>
</evidence>
<protein>
    <submittedName>
        <fullName evidence="2">Uncharacterized protein</fullName>
    </submittedName>
</protein>
<sequence length="78" mass="8954">MGINSSNMNVKDCITVLKVKKYFVNNIPLKPLTYMILIPIILYNSSFVIFCVKPTLTFSHKNKLFGLVFYTTKGVFKD</sequence>
<keyword evidence="1" id="KW-0472">Membrane</keyword>
<organism evidence="2 3">
    <name type="scientific">Neisseria subflava NJ9703</name>
    <dbReference type="NCBI Taxonomy" id="546268"/>
    <lineage>
        <taxon>Bacteria</taxon>
        <taxon>Pseudomonadati</taxon>
        <taxon>Pseudomonadota</taxon>
        <taxon>Betaproteobacteria</taxon>
        <taxon>Neisseriales</taxon>
        <taxon>Neisseriaceae</taxon>
        <taxon>Neisseria</taxon>
    </lineage>
</organism>
<dbReference type="AlphaFoldDB" id="A0A9W5N034"/>
<evidence type="ECO:0000313" key="2">
    <source>
        <dbReference type="EMBL" id="EFC52849.1"/>
    </source>
</evidence>
<comment type="caution">
    <text evidence="2">The sequence shown here is derived from an EMBL/GenBank/DDBJ whole genome shotgun (WGS) entry which is preliminary data.</text>
</comment>
<dbReference type="Proteomes" id="UP000004621">
    <property type="component" value="Unassembled WGS sequence"/>
</dbReference>
<dbReference type="EMBL" id="ACEO02000002">
    <property type="protein sequence ID" value="EFC52849.1"/>
    <property type="molecule type" value="Genomic_DNA"/>
</dbReference>
<accession>A0A9W5N034</accession>